<protein>
    <submittedName>
        <fullName evidence="1">M48 family peptidase</fullName>
    </submittedName>
</protein>
<proteinExistence type="predicted"/>
<keyword evidence="2" id="KW-1185">Reference proteome</keyword>
<accession>A0ABX1MFL5</accession>
<gene>
    <name evidence="1" type="ORF">DP115_24020</name>
</gene>
<organism evidence="1 2">
    <name type="scientific">Brasilonema octagenarum UFV-OR1</name>
    <dbReference type="NCBI Taxonomy" id="417115"/>
    <lineage>
        <taxon>Bacteria</taxon>
        <taxon>Bacillati</taxon>
        <taxon>Cyanobacteriota</taxon>
        <taxon>Cyanophyceae</taxon>
        <taxon>Nostocales</taxon>
        <taxon>Scytonemataceae</taxon>
        <taxon>Brasilonema</taxon>
        <taxon>Octagenarum group</taxon>
    </lineage>
</organism>
<evidence type="ECO:0000313" key="1">
    <source>
        <dbReference type="EMBL" id="NMF65654.1"/>
    </source>
</evidence>
<dbReference type="EMBL" id="QMEC01000113">
    <property type="protein sequence ID" value="NMF65654.1"/>
    <property type="molecule type" value="Genomic_DNA"/>
</dbReference>
<name>A0ABX1MFL5_9CYAN</name>
<dbReference type="Proteomes" id="UP000762253">
    <property type="component" value="Unassembled WGS sequence"/>
</dbReference>
<comment type="caution">
    <text evidence="1">The sequence shown here is derived from an EMBL/GenBank/DDBJ whole genome shotgun (WGS) entry which is preliminary data.</text>
</comment>
<sequence length="319" mass="36965">MQMQTIHLKNIKTQQRAVLDRISNLASTATPNTIQIQELTQTITQVVATIEKICAQSQATPANLTRCSRHIYAWMKFLTHESNLQLHLQTTYKIKQIAQTLCETHQQQLVNIVVELTQIAGLCKYKRSLVGMTIILSEGFINASDEILEALVKLALFGKCQHSTRLIRNYAESEEYSYVLTELDVITEVVVENAKGNYYDLNELFHKVNHEYFASSLVKPRLIWGRINTYRKFGHYESARDKVMIALTLDNASIPEFVVEFVLYHELLHKYHGATWINGRRMVHTTEFRRDERKFKLYKEAEEWLNNLSSCDKNPIPSL</sequence>
<reference evidence="1 2" key="1">
    <citation type="submission" date="2018-06" db="EMBL/GenBank/DDBJ databases">
        <title>Comparative genomics of Brasilonema spp. strains.</title>
        <authorList>
            <person name="Alvarenga D.O."/>
            <person name="Fiore M.F."/>
            <person name="Varani A.M."/>
        </authorList>
    </citation>
    <scope>NUCLEOTIDE SEQUENCE [LARGE SCALE GENOMIC DNA]</scope>
    <source>
        <strain evidence="1 2">UFV-OR1</strain>
    </source>
</reference>
<evidence type="ECO:0000313" key="2">
    <source>
        <dbReference type="Proteomes" id="UP000762253"/>
    </source>
</evidence>